<evidence type="ECO:0000259" key="2">
    <source>
        <dbReference type="Pfam" id="PF00188"/>
    </source>
</evidence>
<keyword evidence="1" id="KW-0175">Coiled coil</keyword>
<dbReference type="EMBL" id="LCQQ01000007">
    <property type="protein sequence ID" value="KKW21404.1"/>
    <property type="molecule type" value="Genomic_DNA"/>
</dbReference>
<dbReference type="InterPro" id="IPR035940">
    <property type="entry name" value="CAP_sf"/>
</dbReference>
<dbReference type="PANTHER" id="PTHR31157">
    <property type="entry name" value="SCP DOMAIN-CONTAINING PROTEIN"/>
    <property type="match status" value="1"/>
</dbReference>
<evidence type="ECO:0000313" key="3">
    <source>
        <dbReference type="EMBL" id="KKW21404.1"/>
    </source>
</evidence>
<accession>A0A0G1ZPM3</accession>
<name>A0A0G1ZPM3_9BACT</name>
<feature type="coiled-coil region" evidence="1">
    <location>
        <begin position="217"/>
        <end position="251"/>
    </location>
</feature>
<feature type="domain" description="SCP" evidence="2">
    <location>
        <begin position="79"/>
        <end position="184"/>
    </location>
</feature>
<comment type="caution">
    <text evidence="3">The sequence shown here is derived from an EMBL/GenBank/DDBJ whole genome shotgun (WGS) entry which is preliminary data.</text>
</comment>
<dbReference type="CDD" id="cd05379">
    <property type="entry name" value="CAP_bacterial"/>
    <property type="match status" value="1"/>
</dbReference>
<organism evidence="3 4">
    <name type="scientific">Candidatus Adlerbacteria bacterium GW2011_GWC1_50_9</name>
    <dbReference type="NCBI Taxonomy" id="1618608"/>
    <lineage>
        <taxon>Bacteria</taxon>
        <taxon>Candidatus Adleribacteriota</taxon>
    </lineage>
</organism>
<dbReference type="Gene3D" id="3.40.33.10">
    <property type="entry name" value="CAP"/>
    <property type="match status" value="1"/>
</dbReference>
<gene>
    <name evidence="3" type="ORF">UY61_C0007G0013</name>
</gene>
<reference evidence="3 4" key="1">
    <citation type="journal article" date="2015" name="Nature">
        <title>rRNA introns, odd ribosomes, and small enigmatic genomes across a large radiation of phyla.</title>
        <authorList>
            <person name="Brown C.T."/>
            <person name="Hug L.A."/>
            <person name="Thomas B.C."/>
            <person name="Sharon I."/>
            <person name="Castelle C.J."/>
            <person name="Singh A."/>
            <person name="Wilkins M.J."/>
            <person name="Williams K.H."/>
            <person name="Banfield J.F."/>
        </authorList>
    </citation>
    <scope>NUCLEOTIDE SEQUENCE [LARGE SCALE GENOMIC DNA]</scope>
</reference>
<dbReference type="PANTHER" id="PTHR31157:SF1">
    <property type="entry name" value="SCP DOMAIN-CONTAINING PROTEIN"/>
    <property type="match status" value="1"/>
</dbReference>
<evidence type="ECO:0000313" key="4">
    <source>
        <dbReference type="Proteomes" id="UP000034201"/>
    </source>
</evidence>
<dbReference type="InterPro" id="IPR014044">
    <property type="entry name" value="CAP_dom"/>
</dbReference>
<dbReference type="Proteomes" id="UP000034201">
    <property type="component" value="Unassembled WGS sequence"/>
</dbReference>
<dbReference type="Pfam" id="PF00188">
    <property type="entry name" value="CAP"/>
    <property type="match status" value="1"/>
</dbReference>
<dbReference type="AlphaFoldDB" id="A0A0G1ZPM3"/>
<protein>
    <submittedName>
        <fullName evidence="3">SCP-like protein extracellular</fullName>
    </submittedName>
</protein>
<sequence>MKKNIGIIAFVVLIAGSSAFFFLDKIETSFRDFFSEIKELKSVEIREIVESLAQDVFAPPPIRKAGGSAAATLAAEKILEATNRERVSAGLKPIIAEKRLNDAASEKISDMIGKNYFAHVSPDGKGVGEWVKKAGYRYILIGENLAMGNFKDEEDLVTAWMDSPGHRANILNPKFTEIGIATKKGIIEGSSALIAVQIFGLSVSACPEPDETVKMSIEALDRELTSQKTHIDELRERMENAKKENDREAYSSLVGEYNAAVPRYNKDAESAKSLVEFYNTGVRAFNSCALKQ</sequence>
<evidence type="ECO:0000256" key="1">
    <source>
        <dbReference type="SAM" id="Coils"/>
    </source>
</evidence>
<proteinExistence type="predicted"/>
<dbReference type="SUPFAM" id="SSF55797">
    <property type="entry name" value="PR-1-like"/>
    <property type="match status" value="1"/>
</dbReference>